<gene>
    <name evidence="1" type="ORF">E4L96_09790</name>
</gene>
<evidence type="ECO:0000313" key="2">
    <source>
        <dbReference type="Proteomes" id="UP000298438"/>
    </source>
</evidence>
<dbReference type="OrthoDB" id="8686772at2"/>
<comment type="caution">
    <text evidence="1">The sequence shown here is derived from an EMBL/GenBank/DDBJ whole genome shotgun (WGS) entry which is preliminary data.</text>
</comment>
<dbReference type="EMBL" id="SPVF01000128">
    <property type="protein sequence ID" value="TFW20871.1"/>
    <property type="molecule type" value="Genomic_DNA"/>
</dbReference>
<accession>A0A4Y9SDK0</accession>
<evidence type="ECO:0000313" key="1">
    <source>
        <dbReference type="EMBL" id="TFW20871.1"/>
    </source>
</evidence>
<protein>
    <submittedName>
        <fullName evidence="1">Rhs element Vgr protein</fullName>
    </submittedName>
</protein>
<organism evidence="1 2">
    <name type="scientific">Zemynaea arenosa</name>
    <dbReference type="NCBI Taxonomy" id="2561931"/>
    <lineage>
        <taxon>Bacteria</taxon>
        <taxon>Pseudomonadati</taxon>
        <taxon>Pseudomonadota</taxon>
        <taxon>Betaproteobacteria</taxon>
        <taxon>Burkholderiales</taxon>
        <taxon>Oxalobacteraceae</taxon>
        <taxon>Telluria group</taxon>
        <taxon>Zemynaea</taxon>
    </lineage>
</organism>
<keyword evidence="2" id="KW-1185">Reference proteome</keyword>
<dbReference type="AlphaFoldDB" id="A0A4Y9SDK0"/>
<reference evidence="1 2" key="1">
    <citation type="submission" date="2019-03" db="EMBL/GenBank/DDBJ databases">
        <title>Draft Genome Sequence of Massilia arenosa sp. nov., a Novel Massilia Species Isolated from a Sandy-loam Maize Soil.</title>
        <authorList>
            <person name="Raths R."/>
            <person name="Peta V."/>
            <person name="Bucking H."/>
        </authorList>
    </citation>
    <scope>NUCLEOTIDE SEQUENCE [LARGE SCALE GENOMIC DNA]</scope>
    <source>
        <strain evidence="1 2">MC02</strain>
    </source>
</reference>
<name>A0A4Y9SDK0_9BURK</name>
<proteinExistence type="predicted"/>
<dbReference type="Proteomes" id="UP000298438">
    <property type="component" value="Unassembled WGS sequence"/>
</dbReference>
<sequence length="163" mass="18694">MARVVFGAALDPEPVRIHARGFFPFGLQHRHTAVTPNGQIYFPAAHARPDFAQASPTDQHWFMHELVHVWQYQLGYPVMLRGAVRLFLGYRYVLAPQRRLGDYNMEAQGDLLADYFVLRHLGAPQAMRQREYADALPLFDTVLQDFLADPAARIHLPAWRSRG</sequence>